<protein>
    <recommendedName>
        <fullName evidence="7">Epidermal patterning factor-like protein</fullName>
    </recommendedName>
</protein>
<reference evidence="8 9" key="1">
    <citation type="submission" date="2024-02" db="EMBL/GenBank/DDBJ databases">
        <authorList>
            <person name="Vignale AGUSTIN F."/>
            <person name="Sosa J E."/>
            <person name="Modenutti C."/>
        </authorList>
    </citation>
    <scope>NUCLEOTIDE SEQUENCE [LARGE SCALE GENOMIC DNA]</scope>
</reference>
<evidence type="ECO:0000256" key="1">
    <source>
        <dbReference type="ARBA" id="ARBA00004613"/>
    </source>
</evidence>
<dbReference type="PANTHER" id="PTHR33109">
    <property type="entry name" value="EPIDERMAL PATTERNING FACTOR-LIKE PROTEIN 4"/>
    <property type="match status" value="1"/>
</dbReference>
<evidence type="ECO:0000313" key="8">
    <source>
        <dbReference type="EMBL" id="CAK9181356.1"/>
    </source>
</evidence>
<dbReference type="Pfam" id="PF17181">
    <property type="entry name" value="EPF"/>
    <property type="match status" value="1"/>
</dbReference>
<gene>
    <name evidence="8" type="ORF">ILEXP_LOCUS51409</name>
</gene>
<organism evidence="8 9">
    <name type="scientific">Ilex paraguariensis</name>
    <name type="common">yerba mate</name>
    <dbReference type="NCBI Taxonomy" id="185542"/>
    <lineage>
        <taxon>Eukaryota</taxon>
        <taxon>Viridiplantae</taxon>
        <taxon>Streptophyta</taxon>
        <taxon>Embryophyta</taxon>
        <taxon>Tracheophyta</taxon>
        <taxon>Spermatophyta</taxon>
        <taxon>Magnoliopsida</taxon>
        <taxon>eudicotyledons</taxon>
        <taxon>Gunneridae</taxon>
        <taxon>Pentapetalae</taxon>
        <taxon>asterids</taxon>
        <taxon>campanulids</taxon>
        <taxon>Aquifoliales</taxon>
        <taxon>Aquifoliaceae</taxon>
        <taxon>Ilex</taxon>
    </lineage>
</organism>
<dbReference type="InterPro" id="IPR039455">
    <property type="entry name" value="EPFL"/>
</dbReference>
<evidence type="ECO:0000256" key="5">
    <source>
        <dbReference type="ARBA" id="ARBA00022729"/>
    </source>
</evidence>
<evidence type="ECO:0000256" key="6">
    <source>
        <dbReference type="ARBA" id="ARBA00023157"/>
    </source>
</evidence>
<name>A0ABC8UK16_9AQUA</name>
<dbReference type="GO" id="GO:0010052">
    <property type="term" value="P:guard cell differentiation"/>
    <property type="evidence" value="ECO:0007669"/>
    <property type="project" value="UniProtKB-UniRule"/>
</dbReference>
<comment type="caution">
    <text evidence="8">The sequence shown here is derived from an EMBL/GenBank/DDBJ whole genome shotgun (WGS) entry which is preliminary data.</text>
</comment>
<evidence type="ECO:0000313" key="9">
    <source>
        <dbReference type="Proteomes" id="UP001642360"/>
    </source>
</evidence>
<dbReference type="Proteomes" id="UP001642360">
    <property type="component" value="Unassembled WGS sequence"/>
</dbReference>
<comment type="function">
    <text evidence="7">Controls stomatal patterning.</text>
</comment>
<keyword evidence="6" id="KW-1015">Disulfide bond</keyword>
<dbReference type="GO" id="GO:0005576">
    <property type="term" value="C:extracellular region"/>
    <property type="evidence" value="ECO:0007669"/>
    <property type="project" value="UniProtKB-SubCell"/>
</dbReference>
<evidence type="ECO:0000256" key="7">
    <source>
        <dbReference type="RuleBase" id="RU367102"/>
    </source>
</evidence>
<proteinExistence type="inferred from homology"/>
<dbReference type="PANTHER" id="PTHR33109:SF60">
    <property type="entry name" value="EPIDERMAL PATTERNING FACTOR-LIKE PROTEIN 8"/>
    <property type="match status" value="1"/>
</dbReference>
<dbReference type="AlphaFoldDB" id="A0ABC8UK16"/>
<keyword evidence="4 7" id="KW-0964">Secreted</keyword>
<evidence type="ECO:0000256" key="4">
    <source>
        <dbReference type="ARBA" id="ARBA00022525"/>
    </source>
</evidence>
<accession>A0ABC8UK16</accession>
<comment type="subcellular location">
    <subcellularLocation>
        <location evidence="1 7">Secreted</location>
    </subcellularLocation>
</comment>
<evidence type="ECO:0000256" key="2">
    <source>
        <dbReference type="ARBA" id="ARBA00008127"/>
    </source>
</evidence>
<comment type="similarity">
    <text evidence="2 7">Belongs to the plant cysteine rich small secretory peptide family. Epidermal patterning factor subfamily.</text>
</comment>
<keyword evidence="3 7" id="KW-0217">Developmental protein</keyword>
<keyword evidence="9" id="KW-1185">Reference proteome</keyword>
<sequence length="107" mass="11881">MASSSNYPNWLKVALTVGIILSQLYLLSQTVGVEFSSYDSETLEERQKLIGSRPPGCVNKCSTCRPCVATLVIPPHQKKGLKASNGEHDSYYLLSWKCKCGNRLFQP</sequence>
<dbReference type="EMBL" id="CAUOFW020008002">
    <property type="protein sequence ID" value="CAK9181356.1"/>
    <property type="molecule type" value="Genomic_DNA"/>
</dbReference>
<evidence type="ECO:0000256" key="3">
    <source>
        <dbReference type="ARBA" id="ARBA00022473"/>
    </source>
</evidence>
<keyword evidence="5" id="KW-0732">Signal</keyword>